<dbReference type="SMART" id="SM00268">
    <property type="entry name" value="ACTIN"/>
    <property type="match status" value="1"/>
</dbReference>
<dbReference type="SUPFAM" id="SSF53067">
    <property type="entry name" value="Actin-like ATPase domain"/>
    <property type="match status" value="2"/>
</dbReference>
<accession>A0AAD5TFY4</accession>
<protein>
    <recommendedName>
        <fullName evidence="3">Actin-like protein ARP6</fullName>
    </recommendedName>
    <alternativeName>
        <fullName evidence="7">Actin-like protein arp6</fullName>
    </alternativeName>
</protein>
<keyword evidence="4" id="KW-0963">Cytoplasm</keyword>
<comment type="function">
    <text evidence="5">Component of the SWR1 complex which mediates the ATP-dependent exchange of histone H2A for the H2A variant HZT1 leading to transcriptional regulation of selected genes by chromatin remodeling. Involved in chromosome stability.</text>
</comment>
<dbReference type="EMBL" id="JADGJQ010000061">
    <property type="protein sequence ID" value="KAJ3174734.1"/>
    <property type="molecule type" value="Genomic_DNA"/>
</dbReference>
<keyword evidence="9" id="KW-1185">Reference proteome</keyword>
<dbReference type="FunFam" id="3.90.640.10:FF:000014">
    <property type="entry name" value="Putative actin-related protein 6"/>
    <property type="match status" value="1"/>
</dbReference>
<gene>
    <name evidence="8" type="primary">ARP6</name>
    <name evidence="8" type="ORF">HDU87_006983</name>
</gene>
<dbReference type="AlphaFoldDB" id="A0AAD5TFY4"/>
<reference evidence="8" key="1">
    <citation type="submission" date="2020-05" db="EMBL/GenBank/DDBJ databases">
        <title>Phylogenomic resolution of chytrid fungi.</title>
        <authorList>
            <person name="Stajich J.E."/>
            <person name="Amses K."/>
            <person name="Simmons R."/>
            <person name="Seto K."/>
            <person name="Myers J."/>
            <person name="Bonds A."/>
            <person name="Quandt C.A."/>
            <person name="Barry K."/>
            <person name="Liu P."/>
            <person name="Grigoriev I."/>
            <person name="Longcore J.E."/>
            <person name="James T.Y."/>
        </authorList>
    </citation>
    <scope>NUCLEOTIDE SEQUENCE</scope>
    <source>
        <strain evidence="8">JEL0379</strain>
    </source>
</reference>
<sequence>MVTLATKTLVLDNGAYNIKAGYAGRAESLLCARNCSIRGKVGGVLYADQVDSTSDLSGVTPRLPFERGYVVNWQLQRDIWNRLFSPDVLNCIPDETTLLLTQPCFNLPVIAQSCDEVVFEEFGFASYHRSTAPVLAQYCLSTPKPPECVVVVDTGYSFTHIFPICNGRPVWKAVRRIDVGGKLITNHLKEIISFRQWNMMDETFLINTVKESCCYISTKFQEDQEACSTPNNDIVQDYVLPDIGLGIKGHVRQRNDGSQPRLDEQVLVMNNERFTVTETLFNPSDIGIEQAGIPEAIVQAVGACDPNLQGLFYNNIIVIGGNARIAGFKSRLDIELRALIPVEYDLSVVIPERPDVASWQGGVHWAEQFPEEFGQKCVTKAEYAEHGINICNKRFR</sequence>
<dbReference type="Proteomes" id="UP001212152">
    <property type="component" value="Unassembled WGS sequence"/>
</dbReference>
<comment type="subcellular location">
    <subcellularLocation>
        <location evidence="1">Cytoplasm</location>
    </subcellularLocation>
</comment>
<evidence type="ECO:0000313" key="8">
    <source>
        <dbReference type="EMBL" id="KAJ3174734.1"/>
    </source>
</evidence>
<comment type="caution">
    <text evidence="8">The sequence shown here is derived from an EMBL/GenBank/DDBJ whole genome shotgun (WGS) entry which is preliminary data.</text>
</comment>
<evidence type="ECO:0000256" key="7">
    <source>
        <dbReference type="ARBA" id="ARBA00073820"/>
    </source>
</evidence>
<name>A0AAD5TFY4_9FUNG</name>
<evidence type="ECO:0000256" key="4">
    <source>
        <dbReference type="ARBA" id="ARBA00022490"/>
    </source>
</evidence>
<dbReference type="Pfam" id="PF00022">
    <property type="entry name" value="Actin"/>
    <property type="match status" value="1"/>
</dbReference>
<evidence type="ECO:0000313" key="9">
    <source>
        <dbReference type="Proteomes" id="UP001212152"/>
    </source>
</evidence>
<dbReference type="GO" id="GO:0005634">
    <property type="term" value="C:nucleus"/>
    <property type="evidence" value="ECO:0007669"/>
    <property type="project" value="UniProtKB-ARBA"/>
</dbReference>
<comment type="subunit">
    <text evidence="6">Component of the SWR1 chromatin remodeling complex.</text>
</comment>
<dbReference type="Gene3D" id="3.90.640.10">
    <property type="entry name" value="Actin, Chain A, domain 4"/>
    <property type="match status" value="1"/>
</dbReference>
<comment type="similarity">
    <text evidence="2">Belongs to the actin family. ARP6 subfamily.</text>
</comment>
<evidence type="ECO:0000256" key="3">
    <source>
        <dbReference type="ARBA" id="ARBA00018633"/>
    </source>
</evidence>
<evidence type="ECO:0000256" key="2">
    <source>
        <dbReference type="ARBA" id="ARBA00005665"/>
    </source>
</evidence>
<dbReference type="InterPro" id="IPR043129">
    <property type="entry name" value="ATPase_NBD"/>
</dbReference>
<dbReference type="Gene3D" id="2.30.36.70">
    <property type="entry name" value="Actin, Chain A, domain 2"/>
    <property type="match status" value="1"/>
</dbReference>
<proteinExistence type="inferred from homology"/>
<evidence type="ECO:0000256" key="1">
    <source>
        <dbReference type="ARBA" id="ARBA00004496"/>
    </source>
</evidence>
<dbReference type="PANTHER" id="PTHR11937">
    <property type="entry name" value="ACTIN"/>
    <property type="match status" value="1"/>
</dbReference>
<dbReference type="GO" id="GO:0005737">
    <property type="term" value="C:cytoplasm"/>
    <property type="evidence" value="ECO:0007669"/>
    <property type="project" value="UniProtKB-SubCell"/>
</dbReference>
<evidence type="ECO:0000256" key="5">
    <source>
        <dbReference type="ARBA" id="ARBA00025222"/>
    </source>
</evidence>
<dbReference type="InterPro" id="IPR004000">
    <property type="entry name" value="Actin"/>
</dbReference>
<dbReference type="CDD" id="cd10210">
    <property type="entry name" value="ASKHA_NBD_Arp6"/>
    <property type="match status" value="1"/>
</dbReference>
<organism evidence="8 9">
    <name type="scientific">Geranomyces variabilis</name>
    <dbReference type="NCBI Taxonomy" id="109894"/>
    <lineage>
        <taxon>Eukaryota</taxon>
        <taxon>Fungi</taxon>
        <taxon>Fungi incertae sedis</taxon>
        <taxon>Chytridiomycota</taxon>
        <taxon>Chytridiomycota incertae sedis</taxon>
        <taxon>Chytridiomycetes</taxon>
        <taxon>Spizellomycetales</taxon>
        <taxon>Powellomycetaceae</taxon>
        <taxon>Geranomyces</taxon>
    </lineage>
</organism>
<evidence type="ECO:0000256" key="6">
    <source>
        <dbReference type="ARBA" id="ARBA00063309"/>
    </source>
</evidence>
<dbReference type="Gene3D" id="3.30.420.40">
    <property type="match status" value="2"/>
</dbReference>